<evidence type="ECO:0000313" key="2">
    <source>
        <dbReference type="EMBL" id="MCV2871149.1"/>
    </source>
</evidence>
<dbReference type="InterPro" id="IPR036890">
    <property type="entry name" value="HATPase_C_sf"/>
</dbReference>
<sequence>MPLAPPDDLTALLGSRICHDLISPLGAIGNGVELLMMTGAAHGPEMALISESVTNASARIRFFRIAYGLASPGQPVARTEIRSILDDMTRGGRLCIDWQVAGDPPRPEVKLAFLALQCVETALPHGGRVIVTNEPVWRIEAKAEKLKVDPELWARLDGSLPGTEISASHVQFALLPEEIRRSGRTLSVETDNGQIAIGY</sequence>
<proteinExistence type="predicted"/>
<organism evidence="2 3">
    <name type="scientific">Albidovulum litorale</name>
    <dbReference type="NCBI Taxonomy" id="2984134"/>
    <lineage>
        <taxon>Bacteria</taxon>
        <taxon>Pseudomonadati</taxon>
        <taxon>Pseudomonadota</taxon>
        <taxon>Alphaproteobacteria</taxon>
        <taxon>Rhodobacterales</taxon>
        <taxon>Paracoccaceae</taxon>
        <taxon>Albidovulum</taxon>
    </lineage>
</organism>
<dbReference type="Gene3D" id="1.10.287.130">
    <property type="match status" value="1"/>
</dbReference>
<dbReference type="Gene3D" id="3.30.565.10">
    <property type="entry name" value="Histidine kinase-like ATPase, C-terminal domain"/>
    <property type="match status" value="1"/>
</dbReference>
<name>A0ABT2ZJ52_9RHOB</name>
<reference evidence="2 3" key="1">
    <citation type="submission" date="2022-10" db="EMBL/GenBank/DDBJ databases">
        <title>Defluviimonas sp. nov., isolated from ocean surface sediments.</title>
        <authorList>
            <person name="He W."/>
            <person name="Wang L."/>
            <person name="Zhang D.-F."/>
        </authorList>
    </citation>
    <scope>NUCLEOTIDE SEQUENCE [LARGE SCALE GENOMIC DNA]</scope>
    <source>
        <strain evidence="2 3">WL0050</strain>
    </source>
</reference>
<evidence type="ECO:0000313" key="3">
    <source>
        <dbReference type="Proteomes" id="UP001652564"/>
    </source>
</evidence>
<dbReference type="Pfam" id="PF10090">
    <property type="entry name" value="HPTransfase"/>
    <property type="match status" value="1"/>
</dbReference>
<evidence type="ECO:0000259" key="1">
    <source>
        <dbReference type="Pfam" id="PF10090"/>
    </source>
</evidence>
<dbReference type="EMBL" id="JAOWKZ010000001">
    <property type="protein sequence ID" value="MCV2871149.1"/>
    <property type="molecule type" value="Genomic_DNA"/>
</dbReference>
<comment type="caution">
    <text evidence="2">The sequence shown here is derived from an EMBL/GenBank/DDBJ whole genome shotgun (WGS) entry which is preliminary data.</text>
</comment>
<dbReference type="InterPro" id="IPR018762">
    <property type="entry name" value="ChpT_C"/>
</dbReference>
<feature type="domain" description="Histidine phosphotransferase ChpT C-terminal" evidence="1">
    <location>
        <begin position="79"/>
        <end position="192"/>
    </location>
</feature>
<accession>A0ABT2ZJ52</accession>
<keyword evidence="3" id="KW-1185">Reference proteome</keyword>
<protein>
    <submittedName>
        <fullName evidence="2">Histidine phosphotransferase family protein</fullName>
    </submittedName>
</protein>
<dbReference type="RefSeq" id="WP_263738335.1">
    <property type="nucleotide sequence ID" value="NZ_JAOWKZ010000001.1"/>
</dbReference>
<gene>
    <name evidence="2" type="ORF">OEZ71_02445</name>
</gene>
<dbReference type="Proteomes" id="UP001652564">
    <property type="component" value="Unassembled WGS sequence"/>
</dbReference>